<protein>
    <submittedName>
        <fullName evidence="2">Uncharacterized protein</fullName>
    </submittedName>
</protein>
<organism evidence="2 3">
    <name type="scientific">Bursaphelenchus okinawaensis</name>
    <dbReference type="NCBI Taxonomy" id="465554"/>
    <lineage>
        <taxon>Eukaryota</taxon>
        <taxon>Metazoa</taxon>
        <taxon>Ecdysozoa</taxon>
        <taxon>Nematoda</taxon>
        <taxon>Chromadorea</taxon>
        <taxon>Rhabditida</taxon>
        <taxon>Tylenchina</taxon>
        <taxon>Tylenchomorpha</taxon>
        <taxon>Aphelenchoidea</taxon>
        <taxon>Aphelenchoididae</taxon>
        <taxon>Bursaphelenchus</taxon>
    </lineage>
</organism>
<dbReference type="Proteomes" id="UP000614601">
    <property type="component" value="Unassembled WGS sequence"/>
</dbReference>
<comment type="caution">
    <text evidence="2">The sequence shown here is derived from an EMBL/GenBank/DDBJ whole genome shotgun (WGS) entry which is preliminary data.</text>
</comment>
<keyword evidence="3" id="KW-1185">Reference proteome</keyword>
<dbReference type="OrthoDB" id="5799464at2759"/>
<sequence>MKSGTVLCLLVTVTLVHVGYTRPQYGPPPTGDFPPMPPELERILPSEAVSKLKSIHGDRSLGFLEKQQKIDEVMTSLPGDILDKIPPPPGFKNLPENVQQQLKSINRSRDLNWQQKQEKLREIIHSLPPHLRSSLVPPPPPGGK</sequence>
<dbReference type="EMBL" id="CAJFDH010000005">
    <property type="protein sequence ID" value="CAD5223870.1"/>
    <property type="molecule type" value="Genomic_DNA"/>
</dbReference>
<feature type="signal peptide" evidence="1">
    <location>
        <begin position="1"/>
        <end position="23"/>
    </location>
</feature>
<feature type="chain" id="PRO_5035595313" evidence="1">
    <location>
        <begin position="24"/>
        <end position="144"/>
    </location>
</feature>
<evidence type="ECO:0000256" key="1">
    <source>
        <dbReference type="SAM" id="SignalP"/>
    </source>
</evidence>
<accession>A0A811L6L9</accession>
<dbReference type="AlphaFoldDB" id="A0A811L6L9"/>
<name>A0A811L6L9_9BILA</name>
<reference evidence="2" key="1">
    <citation type="submission" date="2020-09" db="EMBL/GenBank/DDBJ databases">
        <authorList>
            <person name="Kikuchi T."/>
        </authorList>
    </citation>
    <scope>NUCLEOTIDE SEQUENCE</scope>
    <source>
        <strain evidence="2">SH1</strain>
    </source>
</reference>
<evidence type="ECO:0000313" key="2">
    <source>
        <dbReference type="EMBL" id="CAD5223870.1"/>
    </source>
</evidence>
<keyword evidence="1" id="KW-0732">Signal</keyword>
<dbReference type="EMBL" id="CAJFCW020000005">
    <property type="protein sequence ID" value="CAG9119034.1"/>
    <property type="molecule type" value="Genomic_DNA"/>
</dbReference>
<dbReference type="Proteomes" id="UP000783686">
    <property type="component" value="Unassembled WGS sequence"/>
</dbReference>
<proteinExistence type="predicted"/>
<evidence type="ECO:0000313" key="3">
    <source>
        <dbReference type="Proteomes" id="UP000614601"/>
    </source>
</evidence>
<gene>
    <name evidence="2" type="ORF">BOKJ2_LOCUS10640</name>
</gene>